<dbReference type="AlphaFoldDB" id="A0A1I5KTZ4"/>
<keyword evidence="3" id="KW-1185">Reference proteome</keyword>
<protein>
    <recommendedName>
        <fullName evidence="4">50S ribosomal protein L35</fullName>
    </recommendedName>
</protein>
<gene>
    <name evidence="2" type="ORF">SAMN04488047_101305</name>
</gene>
<keyword evidence="1" id="KW-0812">Transmembrane</keyword>
<feature type="transmembrane region" description="Helical" evidence="1">
    <location>
        <begin position="33"/>
        <end position="49"/>
    </location>
</feature>
<organism evidence="2 3">
    <name type="scientific">Tranquillimonas alkanivorans</name>
    <dbReference type="NCBI Taxonomy" id="441119"/>
    <lineage>
        <taxon>Bacteria</taxon>
        <taxon>Pseudomonadati</taxon>
        <taxon>Pseudomonadota</taxon>
        <taxon>Alphaproteobacteria</taxon>
        <taxon>Rhodobacterales</taxon>
        <taxon>Roseobacteraceae</taxon>
        <taxon>Tranquillimonas</taxon>
    </lineage>
</organism>
<evidence type="ECO:0008006" key="4">
    <source>
        <dbReference type="Google" id="ProtNLM"/>
    </source>
</evidence>
<dbReference type="STRING" id="441119.SAMN04488047_101305"/>
<name>A0A1I5KTZ4_9RHOB</name>
<dbReference type="EMBL" id="FOXA01000001">
    <property type="protein sequence ID" value="SFO88398.1"/>
    <property type="molecule type" value="Genomic_DNA"/>
</dbReference>
<dbReference type="RefSeq" id="WP_093416731.1">
    <property type="nucleotide sequence ID" value="NZ_FOXA01000001.1"/>
</dbReference>
<sequence length="74" mass="7665">MQPDLALVVGGVCLALAIPSVIAAFTDSRPPRAAAILFVIGGGFVAYAVNTKPGGYTFEDVPDAVVRVVAQYTR</sequence>
<keyword evidence="1" id="KW-1133">Transmembrane helix</keyword>
<reference evidence="2 3" key="1">
    <citation type="submission" date="2016-10" db="EMBL/GenBank/DDBJ databases">
        <authorList>
            <person name="de Groot N.N."/>
        </authorList>
    </citation>
    <scope>NUCLEOTIDE SEQUENCE [LARGE SCALE GENOMIC DNA]</scope>
    <source>
        <strain evidence="2 3">DSM 19547</strain>
    </source>
</reference>
<accession>A0A1I5KTZ4</accession>
<dbReference type="Proteomes" id="UP000199356">
    <property type="component" value="Unassembled WGS sequence"/>
</dbReference>
<dbReference type="OrthoDB" id="7875801at2"/>
<keyword evidence="1" id="KW-0472">Membrane</keyword>
<evidence type="ECO:0000313" key="2">
    <source>
        <dbReference type="EMBL" id="SFO88398.1"/>
    </source>
</evidence>
<evidence type="ECO:0000313" key="3">
    <source>
        <dbReference type="Proteomes" id="UP000199356"/>
    </source>
</evidence>
<evidence type="ECO:0000256" key="1">
    <source>
        <dbReference type="SAM" id="Phobius"/>
    </source>
</evidence>
<proteinExistence type="predicted"/>